<dbReference type="OrthoDB" id="185373at2759"/>
<protein>
    <recommendedName>
        <fullName evidence="4">DYW domain-containing protein</fullName>
    </recommendedName>
</protein>
<dbReference type="GO" id="GO:0003729">
    <property type="term" value="F:mRNA binding"/>
    <property type="evidence" value="ECO:0007669"/>
    <property type="project" value="UniProtKB-ARBA"/>
</dbReference>
<dbReference type="Gramene" id="NC12G0012190.1">
    <property type="protein sequence ID" value="NC12G0012190.1:cds"/>
    <property type="gene ID" value="NC12G0012190"/>
</dbReference>
<dbReference type="OMA" id="KECAIRY"/>
<dbReference type="InterPro" id="IPR011990">
    <property type="entry name" value="TPR-like_helical_dom_sf"/>
</dbReference>
<dbReference type="InterPro" id="IPR032867">
    <property type="entry name" value="DYW_dom"/>
</dbReference>
<dbReference type="AlphaFoldDB" id="A0A5K0Y949"/>
<evidence type="ECO:0000256" key="1">
    <source>
        <dbReference type="ARBA" id="ARBA00006643"/>
    </source>
</evidence>
<dbReference type="Pfam" id="PF14432">
    <property type="entry name" value="DYW_deaminase"/>
    <property type="match status" value="1"/>
</dbReference>
<dbReference type="FunFam" id="1.25.40.10:FF:000690">
    <property type="entry name" value="Pentatricopeptide repeat-containing protein"/>
    <property type="match status" value="1"/>
</dbReference>
<dbReference type="Gene3D" id="1.25.40.10">
    <property type="entry name" value="Tetratricopeptide repeat domain"/>
    <property type="match status" value="3"/>
</dbReference>
<evidence type="ECO:0000259" key="4">
    <source>
        <dbReference type="Pfam" id="PF14432"/>
    </source>
</evidence>
<dbReference type="Pfam" id="PF20431">
    <property type="entry name" value="E_motif"/>
    <property type="match status" value="1"/>
</dbReference>
<dbReference type="PANTHER" id="PTHR47926">
    <property type="entry name" value="PENTATRICOPEPTIDE REPEAT-CONTAINING PROTEIN"/>
    <property type="match status" value="1"/>
</dbReference>
<evidence type="ECO:0000256" key="2">
    <source>
        <dbReference type="ARBA" id="ARBA00022737"/>
    </source>
</evidence>
<dbReference type="Pfam" id="PF13041">
    <property type="entry name" value="PPR_2"/>
    <property type="match status" value="2"/>
</dbReference>
<feature type="repeat" description="PPR" evidence="3">
    <location>
        <begin position="274"/>
        <end position="308"/>
    </location>
</feature>
<keyword evidence="2" id="KW-0677">Repeat</keyword>
<dbReference type="EMBL" id="LR721777">
    <property type="protein sequence ID" value="VVV74110.1"/>
    <property type="molecule type" value="Genomic_DNA"/>
</dbReference>
<dbReference type="PROSITE" id="PS51375">
    <property type="entry name" value="PPR"/>
    <property type="match status" value="2"/>
</dbReference>
<dbReference type="GO" id="GO:0009451">
    <property type="term" value="P:RNA modification"/>
    <property type="evidence" value="ECO:0007669"/>
    <property type="project" value="InterPro"/>
</dbReference>
<feature type="repeat" description="PPR" evidence="3">
    <location>
        <begin position="142"/>
        <end position="176"/>
    </location>
</feature>
<feature type="domain" description="DYW" evidence="4">
    <location>
        <begin position="493"/>
        <end position="585"/>
    </location>
</feature>
<accession>A0A5K0Y949</accession>
<dbReference type="Pfam" id="PF01535">
    <property type="entry name" value="PPR"/>
    <property type="match status" value="2"/>
</dbReference>
<proteinExistence type="inferred from homology"/>
<evidence type="ECO:0000313" key="5">
    <source>
        <dbReference type="EMBL" id="VVV74110.1"/>
    </source>
</evidence>
<evidence type="ECO:0000256" key="3">
    <source>
        <dbReference type="PROSITE-ProRule" id="PRU00708"/>
    </source>
</evidence>
<name>A0A5K0Y949_9MAGN</name>
<sequence length="585" mass="65496">MITVLHFGATRYTCSCLMSRPPCRGVHSLPRLKQLFEKAPSPSNSSSWVAAMKGASSPLEALGFYAHMHRQGVLPNSFLCLLVLKYCTALSHPYMILHFHAHFLKIALHGHLYVGTALVNAYASCNRIADAQKMFDEMSARNTVTWNTLITGYSKCGDIETAWLVFDAVPERNVESWSAIISGHMRVSRWAQGLELFREMQLAGVKPDKVALINVLSACAQVGSMGLGMWIHAYIQKNGFELRVELGTALVDMYAKCGFIDGAQQVFGLMPEKNIMTWSAMISGLAMHGCGKEALDLFQEMQAAGVRPNGFTLTGVLSACSHAGLVGEGKKFFHNMTKQYGVIPRIEHYGCLVDLLSRSGLLDEAYDLVKSMRMKPNIVVWGALLGGCKIHKQIQLGEHIIEHILQQQLVNPEDNGGVYALICNMYAAFGNWKDAERMRHMIKIKQVKRTPGSSLIEVGDMVHEFVVADKLHPQRQEILEMLGEIFQQLEAIGYRANTSPVFYDIEEEEKECAIRYHSEKLAIAFALMSLCSDVSVRIVKNLRICDDCHNFAKSVSEVYGREIIIRDKARFHHFKQGSCSCMDYW</sequence>
<dbReference type="PANTHER" id="PTHR47926:SF452">
    <property type="entry name" value="PENTATRICOPEPTIDE REPEAT-CONTAINING PROTEIN"/>
    <property type="match status" value="1"/>
</dbReference>
<dbReference type="FunFam" id="1.25.40.10:FF:000348">
    <property type="entry name" value="Pentatricopeptide repeat-containing protein chloroplastic"/>
    <property type="match status" value="1"/>
</dbReference>
<dbReference type="InterPro" id="IPR046960">
    <property type="entry name" value="PPR_At4g14850-like_plant"/>
</dbReference>
<dbReference type="InterPro" id="IPR046848">
    <property type="entry name" value="E_motif"/>
</dbReference>
<dbReference type="NCBIfam" id="TIGR00756">
    <property type="entry name" value="PPR"/>
    <property type="match status" value="3"/>
</dbReference>
<organism evidence="5">
    <name type="scientific">Nymphaea colorata</name>
    <name type="common">pocket water lily</name>
    <dbReference type="NCBI Taxonomy" id="210225"/>
    <lineage>
        <taxon>Eukaryota</taxon>
        <taxon>Viridiplantae</taxon>
        <taxon>Streptophyta</taxon>
        <taxon>Embryophyta</taxon>
        <taxon>Tracheophyta</taxon>
        <taxon>Spermatophyta</taxon>
        <taxon>Magnoliopsida</taxon>
        <taxon>Nymphaeales</taxon>
        <taxon>Nymphaeaceae</taxon>
        <taxon>Nymphaea</taxon>
    </lineage>
</organism>
<reference evidence="5" key="1">
    <citation type="submission" date="2019-09" db="EMBL/GenBank/DDBJ databases">
        <authorList>
            <person name="Zhang L."/>
        </authorList>
    </citation>
    <scope>NUCLEOTIDE SEQUENCE</scope>
</reference>
<gene>
    <name evidence="5" type="ORF">NYM_LOCUS7627</name>
</gene>
<dbReference type="InterPro" id="IPR002885">
    <property type="entry name" value="PPR_rpt"/>
</dbReference>
<comment type="similarity">
    <text evidence="1">Belongs to the PPR family. PCMP-H subfamily.</text>
</comment>
<dbReference type="GO" id="GO:0008270">
    <property type="term" value="F:zinc ion binding"/>
    <property type="evidence" value="ECO:0007669"/>
    <property type="project" value="InterPro"/>
</dbReference>